<dbReference type="InterPro" id="IPR014729">
    <property type="entry name" value="Rossmann-like_a/b/a_fold"/>
</dbReference>
<dbReference type="OrthoDB" id="9807403at2"/>
<dbReference type="PANTHER" id="PTHR43033:SF1">
    <property type="entry name" value="TRNA(ILE)-LYSIDINE SYNTHASE-RELATED"/>
    <property type="match status" value="1"/>
</dbReference>
<accession>A0A0D6PKS5</accession>
<evidence type="ECO:0000256" key="3">
    <source>
        <dbReference type="ARBA" id="ARBA00022741"/>
    </source>
</evidence>
<evidence type="ECO:0000256" key="6">
    <source>
        <dbReference type="HAMAP-Rule" id="MF_01161"/>
    </source>
</evidence>
<reference evidence="8 9" key="1">
    <citation type="submission" date="2012-11" db="EMBL/GenBank/DDBJ databases">
        <title>Whole genome sequence of Acidocella aminolytica 101 = DSM 11237.</title>
        <authorList>
            <person name="Azuma Y."/>
            <person name="Higashiura N."/>
            <person name="Hirakawa H."/>
            <person name="Matsushita K."/>
        </authorList>
    </citation>
    <scope>NUCLEOTIDE SEQUENCE [LARGE SCALE GENOMIC DNA]</scope>
    <source>
        <strain evidence="9">101 / DSM 11237</strain>
    </source>
</reference>
<keyword evidence="1 6" id="KW-0436">Ligase</keyword>
<dbReference type="EMBL" id="BANC01000117">
    <property type="protein sequence ID" value="GAN81803.1"/>
    <property type="molecule type" value="Genomic_DNA"/>
</dbReference>
<organism evidence="8 9">
    <name type="scientific">Acidocella aminolytica 101 = DSM 11237</name>
    <dbReference type="NCBI Taxonomy" id="1120923"/>
    <lineage>
        <taxon>Bacteria</taxon>
        <taxon>Pseudomonadati</taxon>
        <taxon>Pseudomonadota</taxon>
        <taxon>Alphaproteobacteria</taxon>
        <taxon>Acetobacterales</taxon>
        <taxon>Acidocellaceae</taxon>
        <taxon>Acidocella</taxon>
    </lineage>
</organism>
<dbReference type="NCBIfam" id="TIGR02432">
    <property type="entry name" value="lysidine_TilS_N"/>
    <property type="match status" value="1"/>
</dbReference>
<evidence type="ECO:0000313" key="8">
    <source>
        <dbReference type="EMBL" id="GAN81803.1"/>
    </source>
</evidence>
<keyword evidence="2 6" id="KW-0819">tRNA processing</keyword>
<comment type="subcellular location">
    <subcellularLocation>
        <location evidence="6">Cytoplasm</location>
    </subcellularLocation>
</comment>
<evidence type="ECO:0000256" key="1">
    <source>
        <dbReference type="ARBA" id="ARBA00022598"/>
    </source>
</evidence>
<dbReference type="GO" id="GO:0005524">
    <property type="term" value="F:ATP binding"/>
    <property type="evidence" value="ECO:0007669"/>
    <property type="project" value="UniProtKB-UniRule"/>
</dbReference>
<gene>
    <name evidence="6" type="primary">tilS</name>
    <name evidence="8" type="ORF">Aam_119_021</name>
</gene>
<dbReference type="InterPro" id="IPR012795">
    <property type="entry name" value="tRNA_Ile_lys_synt_N"/>
</dbReference>
<feature type="domain" description="tRNA(Ile)-lysidine/2-thiocytidine synthase N-terminal" evidence="7">
    <location>
        <begin position="23"/>
        <end position="198"/>
    </location>
</feature>
<dbReference type="STRING" id="1120923.SAMN02746095_01273"/>
<comment type="catalytic activity">
    <reaction evidence="5 6">
        <text>cytidine(34) in tRNA(Ile2) + L-lysine + ATP = lysidine(34) in tRNA(Ile2) + AMP + diphosphate + H(+)</text>
        <dbReference type="Rhea" id="RHEA:43744"/>
        <dbReference type="Rhea" id="RHEA-COMP:10625"/>
        <dbReference type="Rhea" id="RHEA-COMP:10670"/>
        <dbReference type="ChEBI" id="CHEBI:15378"/>
        <dbReference type="ChEBI" id="CHEBI:30616"/>
        <dbReference type="ChEBI" id="CHEBI:32551"/>
        <dbReference type="ChEBI" id="CHEBI:33019"/>
        <dbReference type="ChEBI" id="CHEBI:82748"/>
        <dbReference type="ChEBI" id="CHEBI:83665"/>
        <dbReference type="ChEBI" id="CHEBI:456215"/>
        <dbReference type="EC" id="6.3.4.19"/>
    </reaction>
</comment>
<dbReference type="PANTHER" id="PTHR43033">
    <property type="entry name" value="TRNA(ILE)-LYSIDINE SYNTHASE-RELATED"/>
    <property type="match status" value="1"/>
</dbReference>
<keyword evidence="6" id="KW-0963">Cytoplasm</keyword>
<dbReference type="InterPro" id="IPR012094">
    <property type="entry name" value="tRNA_Ile_lys_synt"/>
</dbReference>
<protein>
    <recommendedName>
        <fullName evidence="6">tRNA(Ile)-lysidine synthase</fullName>
        <ecNumber evidence="6">6.3.4.19</ecNumber>
    </recommendedName>
    <alternativeName>
        <fullName evidence="6">tRNA(Ile)-2-lysyl-cytidine synthase</fullName>
    </alternativeName>
    <alternativeName>
        <fullName evidence="6">tRNA(Ile)-lysidine synthetase</fullName>
    </alternativeName>
</protein>
<evidence type="ECO:0000256" key="5">
    <source>
        <dbReference type="ARBA" id="ARBA00048539"/>
    </source>
</evidence>
<dbReference type="GO" id="GO:0005737">
    <property type="term" value="C:cytoplasm"/>
    <property type="evidence" value="ECO:0007669"/>
    <property type="project" value="UniProtKB-SubCell"/>
</dbReference>
<comment type="caution">
    <text evidence="8">The sequence shown here is derived from an EMBL/GenBank/DDBJ whole genome shotgun (WGS) entry which is preliminary data.</text>
</comment>
<evidence type="ECO:0000256" key="2">
    <source>
        <dbReference type="ARBA" id="ARBA00022694"/>
    </source>
</evidence>
<dbReference type="Gene3D" id="3.40.50.620">
    <property type="entry name" value="HUPs"/>
    <property type="match status" value="1"/>
</dbReference>
<dbReference type="Proteomes" id="UP000032668">
    <property type="component" value="Unassembled WGS sequence"/>
</dbReference>
<dbReference type="InterPro" id="IPR011063">
    <property type="entry name" value="TilS/TtcA_N"/>
</dbReference>
<keyword evidence="9" id="KW-1185">Reference proteome</keyword>
<evidence type="ECO:0000313" key="9">
    <source>
        <dbReference type="Proteomes" id="UP000032668"/>
    </source>
</evidence>
<comment type="similarity">
    <text evidence="6">Belongs to the tRNA(Ile)-lysidine synthase family.</text>
</comment>
<dbReference type="Pfam" id="PF01171">
    <property type="entry name" value="ATP_bind_3"/>
    <property type="match status" value="1"/>
</dbReference>
<dbReference type="CDD" id="cd01992">
    <property type="entry name" value="TilS_N"/>
    <property type="match status" value="1"/>
</dbReference>
<evidence type="ECO:0000256" key="4">
    <source>
        <dbReference type="ARBA" id="ARBA00022840"/>
    </source>
</evidence>
<sequence>MPVRQAFAAALARLLPPGLPPRIAVAVSGGADSTALALLARDYCTRHGGEVLALIVDHGLRAESAEEARLTAARLAARQIKSHILTLSLTAGPAMQERARQARHAVLGEAAEAAGFLYLALGHHQADQHETVAMRARRGPGGAEGMAGWAARDKVVLLRPLLAIAPTALRDYLRVEDMGWVEDPSNQARRFERVRIRQDQSGQPPVGAAQRAGREQEVAAFLARHAELYPEGYALLDAPCVPPSVLGALLRTIGGRAHAPRQEALARLARALSPATLGGVRIAPAGRLGPGWLLTREPAACAPPVLAHSHAFWDGRFLLTAPPLEGTFLGALGADAAAFHGFNGLPSLILRGLPALRDAQGRVSFPVSVRFFPPMPATQRPFQI</sequence>
<dbReference type="GO" id="GO:0006400">
    <property type="term" value="P:tRNA modification"/>
    <property type="evidence" value="ECO:0007669"/>
    <property type="project" value="UniProtKB-UniRule"/>
</dbReference>
<proteinExistence type="inferred from homology"/>
<keyword evidence="3 6" id="KW-0547">Nucleotide-binding</keyword>
<name>A0A0D6PKS5_9PROT</name>
<comment type="domain">
    <text evidence="6">The N-terminal region contains the highly conserved SGGXDS motif, predicted to be a P-loop motif involved in ATP binding.</text>
</comment>
<dbReference type="AlphaFoldDB" id="A0A0D6PKS5"/>
<keyword evidence="4 6" id="KW-0067">ATP-binding</keyword>
<dbReference type="GO" id="GO:0032267">
    <property type="term" value="F:tRNA(Ile)-lysidine synthase activity"/>
    <property type="evidence" value="ECO:0007669"/>
    <property type="project" value="UniProtKB-EC"/>
</dbReference>
<comment type="function">
    <text evidence="6">Ligates lysine onto the cytidine present at position 34 of the AUA codon-specific tRNA(Ile) that contains the anticodon CAU, in an ATP-dependent manner. Cytidine is converted to lysidine, thus changing the amino acid specificity of the tRNA from methionine to isoleucine.</text>
</comment>
<dbReference type="EC" id="6.3.4.19" evidence="6"/>
<feature type="binding site" evidence="6">
    <location>
        <begin position="28"/>
        <end position="33"/>
    </location>
    <ligand>
        <name>ATP</name>
        <dbReference type="ChEBI" id="CHEBI:30616"/>
    </ligand>
</feature>
<dbReference type="HAMAP" id="MF_01161">
    <property type="entry name" value="tRNA_Ile_lys_synt"/>
    <property type="match status" value="1"/>
</dbReference>
<dbReference type="SUPFAM" id="SSF52402">
    <property type="entry name" value="Adenine nucleotide alpha hydrolases-like"/>
    <property type="match status" value="1"/>
</dbReference>
<evidence type="ECO:0000259" key="7">
    <source>
        <dbReference type="Pfam" id="PF01171"/>
    </source>
</evidence>
<dbReference type="RefSeq" id="WP_052948437.1">
    <property type="nucleotide sequence ID" value="NZ_BANC01000117.1"/>
</dbReference>